<dbReference type="PANTHER" id="PTHR33112">
    <property type="entry name" value="DOMAIN PROTEIN, PUTATIVE-RELATED"/>
    <property type="match status" value="1"/>
</dbReference>
<evidence type="ECO:0000313" key="2">
    <source>
        <dbReference type="EMBL" id="OJJ30229.1"/>
    </source>
</evidence>
<dbReference type="VEuPathDB" id="FungiDB:ASPWEDRAFT_32429"/>
<dbReference type="InterPro" id="IPR010730">
    <property type="entry name" value="HET"/>
</dbReference>
<proteinExistence type="predicted"/>
<dbReference type="STRING" id="1073089.A0A1L9R5N3"/>
<evidence type="ECO:0000313" key="3">
    <source>
        <dbReference type="Proteomes" id="UP000184383"/>
    </source>
</evidence>
<dbReference type="EMBL" id="KV878217">
    <property type="protein sequence ID" value="OJJ30229.1"/>
    <property type="molecule type" value="Genomic_DNA"/>
</dbReference>
<reference evidence="3" key="1">
    <citation type="journal article" date="2017" name="Genome Biol.">
        <title>Comparative genomics reveals high biological diversity and specific adaptations in the industrially and medically important fungal genus Aspergillus.</title>
        <authorList>
            <person name="de Vries R.P."/>
            <person name="Riley R."/>
            <person name="Wiebenga A."/>
            <person name="Aguilar-Osorio G."/>
            <person name="Amillis S."/>
            <person name="Uchima C.A."/>
            <person name="Anderluh G."/>
            <person name="Asadollahi M."/>
            <person name="Askin M."/>
            <person name="Barry K."/>
            <person name="Battaglia E."/>
            <person name="Bayram O."/>
            <person name="Benocci T."/>
            <person name="Braus-Stromeyer S.A."/>
            <person name="Caldana C."/>
            <person name="Canovas D."/>
            <person name="Cerqueira G.C."/>
            <person name="Chen F."/>
            <person name="Chen W."/>
            <person name="Choi C."/>
            <person name="Clum A."/>
            <person name="Dos Santos R.A."/>
            <person name="Damasio A.R."/>
            <person name="Diallinas G."/>
            <person name="Emri T."/>
            <person name="Fekete E."/>
            <person name="Flipphi M."/>
            <person name="Freyberg S."/>
            <person name="Gallo A."/>
            <person name="Gournas C."/>
            <person name="Habgood R."/>
            <person name="Hainaut M."/>
            <person name="Harispe M.L."/>
            <person name="Henrissat B."/>
            <person name="Hilden K.S."/>
            <person name="Hope R."/>
            <person name="Hossain A."/>
            <person name="Karabika E."/>
            <person name="Karaffa L."/>
            <person name="Karanyi Z."/>
            <person name="Krasevec N."/>
            <person name="Kuo A."/>
            <person name="Kusch H."/>
            <person name="LaButti K."/>
            <person name="Lagendijk E.L."/>
            <person name="Lapidus A."/>
            <person name="Levasseur A."/>
            <person name="Lindquist E."/>
            <person name="Lipzen A."/>
            <person name="Logrieco A.F."/>
            <person name="MacCabe A."/>
            <person name="Maekelae M.R."/>
            <person name="Malavazi I."/>
            <person name="Melin P."/>
            <person name="Meyer V."/>
            <person name="Mielnichuk N."/>
            <person name="Miskei M."/>
            <person name="Molnar A.P."/>
            <person name="Mule G."/>
            <person name="Ngan C.Y."/>
            <person name="Orejas M."/>
            <person name="Orosz E."/>
            <person name="Ouedraogo J.P."/>
            <person name="Overkamp K.M."/>
            <person name="Park H.-S."/>
            <person name="Perrone G."/>
            <person name="Piumi F."/>
            <person name="Punt P.J."/>
            <person name="Ram A.F."/>
            <person name="Ramon A."/>
            <person name="Rauscher S."/>
            <person name="Record E."/>
            <person name="Riano-Pachon D.M."/>
            <person name="Robert V."/>
            <person name="Roehrig J."/>
            <person name="Ruller R."/>
            <person name="Salamov A."/>
            <person name="Salih N.S."/>
            <person name="Samson R.A."/>
            <person name="Sandor E."/>
            <person name="Sanguinetti M."/>
            <person name="Schuetze T."/>
            <person name="Sepcic K."/>
            <person name="Shelest E."/>
            <person name="Sherlock G."/>
            <person name="Sophianopoulou V."/>
            <person name="Squina F.M."/>
            <person name="Sun H."/>
            <person name="Susca A."/>
            <person name="Todd R.B."/>
            <person name="Tsang A."/>
            <person name="Unkles S.E."/>
            <person name="van de Wiele N."/>
            <person name="van Rossen-Uffink D."/>
            <person name="Oliveira J.V."/>
            <person name="Vesth T.C."/>
            <person name="Visser J."/>
            <person name="Yu J.-H."/>
            <person name="Zhou M."/>
            <person name="Andersen M.R."/>
            <person name="Archer D.B."/>
            <person name="Baker S.E."/>
            <person name="Benoit I."/>
            <person name="Brakhage A.A."/>
            <person name="Braus G.H."/>
            <person name="Fischer R."/>
            <person name="Frisvad J.C."/>
            <person name="Goldman G.H."/>
            <person name="Houbraken J."/>
            <person name="Oakley B."/>
            <person name="Pocsi I."/>
            <person name="Scazzocchio C."/>
            <person name="Seiboth B."/>
            <person name="vanKuyk P.A."/>
            <person name="Wortman J."/>
            <person name="Dyer P.S."/>
            <person name="Grigoriev I.V."/>
        </authorList>
    </citation>
    <scope>NUCLEOTIDE SEQUENCE [LARGE SCALE GENOMIC DNA]</scope>
    <source>
        <strain evidence="3">DTO 134E9</strain>
    </source>
</reference>
<evidence type="ECO:0000259" key="1">
    <source>
        <dbReference type="Pfam" id="PF06985"/>
    </source>
</evidence>
<dbReference type="Proteomes" id="UP000184383">
    <property type="component" value="Unassembled WGS sequence"/>
</dbReference>
<organism evidence="2 3">
    <name type="scientific">Aspergillus wentii DTO 134E9</name>
    <dbReference type="NCBI Taxonomy" id="1073089"/>
    <lineage>
        <taxon>Eukaryota</taxon>
        <taxon>Fungi</taxon>
        <taxon>Dikarya</taxon>
        <taxon>Ascomycota</taxon>
        <taxon>Pezizomycotina</taxon>
        <taxon>Eurotiomycetes</taxon>
        <taxon>Eurotiomycetidae</taxon>
        <taxon>Eurotiales</taxon>
        <taxon>Aspergillaceae</taxon>
        <taxon>Aspergillus</taxon>
        <taxon>Aspergillus subgen. Cremei</taxon>
    </lineage>
</organism>
<dbReference type="Pfam" id="PF06985">
    <property type="entry name" value="HET"/>
    <property type="match status" value="1"/>
</dbReference>
<dbReference type="Gene3D" id="3.40.50.720">
    <property type="entry name" value="NAD(P)-binding Rossmann-like Domain"/>
    <property type="match status" value="1"/>
</dbReference>
<name>A0A1L9R5N3_ASPWE</name>
<keyword evidence="3" id="KW-1185">Reference proteome</keyword>
<gene>
    <name evidence="2" type="ORF">ASPWEDRAFT_32429</name>
</gene>
<dbReference type="RefSeq" id="XP_040683906.1">
    <property type="nucleotide sequence ID" value="XM_040833662.1"/>
</dbReference>
<dbReference type="SUPFAM" id="SSF51735">
    <property type="entry name" value="NAD(P)-binding Rossmann-fold domains"/>
    <property type="match status" value="1"/>
</dbReference>
<sequence>MARPSEKSLDCSVCKGYSAGWIDQVEENIHKLFHSDCDRCSTEAFDDILCDVCRHLRIAHLHLCVDYTLSWLPDIEIGIWREVEERGSRCRFCQFISNTCYAQLQLNPDNNSRARPIKIDLRSKSTIGFWFSLPGIKRHIEIHSWVPSKGVDKMPWRSPYDPCEYPPPPLQGYVDWDKARRWMHTYSRSIASGRPKNLKVIDVVDDQVVHAPTDCEYLALSYVFGGVKTIELPPSRSFKRDNLPATIRDAILACDRLGYRFLWVDQLCINQSNPSEVQEQIAQMNHIYRHATCTLVALEGDDSNHGLPRVTVPQSWQHTVVDIGRITFSNKAPALHKLMDGKRWLTRGWTLQEGYCSSAMLFFTNYGVYYSHSSPGQIESETICEKDSAWILPLDMNYWGTLVQYTERELSYQTDILHAFTAVLQATHGDRTYHGLPLDYIDQAIAWEPDEFSWKSNFIPWKVRDGFPSWSWTSHVGPIRKSTVAAGLAIWAIPESATTVAVCKPSPLDEKALLESEWHEGYSRKIGLLHKLVVAWLGGCVPRPFPIQKEPSYPSVDFTLAHKYPFGFTAYLTTPESLSHGSLLMTLYKRWPTYSSFWHDAFGHLDIQSIFTPRDCGLAYAAPGRILFHGQSAYFYLDTSNLHHSSSTEYNLSIRSRNGSFAGMVTTPEYYSMSIKNGVMEFILMSIGDSYFLYRDRGNESTPDTEVLEKMDSGIMLRVMLINRDPETSVARRVGIGAIALKIWVDAGPQCMDFVRDLGKLDNWIPCSGVALDKPFLERTWEESRRILDINVLGFFLSAQLAAKQMIK</sequence>
<dbReference type="AlphaFoldDB" id="A0A1L9R5N3"/>
<accession>A0A1L9R5N3</accession>
<dbReference type="PANTHER" id="PTHR33112:SF1">
    <property type="entry name" value="HETEROKARYON INCOMPATIBILITY DOMAIN-CONTAINING PROTEIN"/>
    <property type="match status" value="1"/>
</dbReference>
<protein>
    <recommendedName>
        <fullName evidence="1">Heterokaryon incompatibility domain-containing protein</fullName>
    </recommendedName>
</protein>
<dbReference type="GeneID" id="63749510"/>
<dbReference type="InterPro" id="IPR036291">
    <property type="entry name" value="NAD(P)-bd_dom_sf"/>
</dbReference>
<feature type="domain" description="Heterokaryon incompatibility" evidence="1">
    <location>
        <begin position="217"/>
        <end position="353"/>
    </location>
</feature>
<dbReference type="OrthoDB" id="405906at2759"/>